<keyword evidence="5" id="KW-1185">Reference proteome</keyword>
<protein>
    <submittedName>
        <fullName evidence="4">Actin-depolymerizing factor</fullName>
    </submittedName>
</protein>
<dbReference type="Gene3D" id="3.40.20.10">
    <property type="entry name" value="Severin"/>
    <property type="match status" value="1"/>
</dbReference>
<dbReference type="SMART" id="SM00102">
    <property type="entry name" value="ADF"/>
    <property type="match status" value="1"/>
</dbReference>
<sequence>MGGIDFLPPSPLTKTQFRAQQLQLLVPPPVNHGTISTLRVLPPPLLGLPSSGVGVDDEVITQFNDFKLKRAPHDFRYFIYKIEDDSQIVIESTGPSSESYQDMADKLAQVTNDCRYALVDLDLTTKDGRPTSKIVFLSWSPDTARIKSKMLYASSKEAIKRVLMGVGIHLTATDASELSLESIEDGVAKFL</sequence>
<dbReference type="Pfam" id="PF00241">
    <property type="entry name" value="Cofilin_ADF"/>
    <property type="match status" value="1"/>
</dbReference>
<dbReference type="InterPro" id="IPR017904">
    <property type="entry name" value="ADF/Cofilin"/>
</dbReference>
<evidence type="ECO:0000259" key="3">
    <source>
        <dbReference type="PROSITE" id="PS51263"/>
    </source>
</evidence>
<dbReference type="EMBL" id="JASMQC010000053">
    <property type="protein sequence ID" value="KAK1929058.1"/>
    <property type="molecule type" value="Genomic_DNA"/>
</dbReference>
<evidence type="ECO:0000256" key="1">
    <source>
        <dbReference type="ARBA" id="ARBA00006844"/>
    </source>
</evidence>
<dbReference type="SUPFAM" id="SSF55753">
    <property type="entry name" value="Actin depolymerizing proteins"/>
    <property type="match status" value="1"/>
</dbReference>
<dbReference type="GO" id="GO:0003779">
    <property type="term" value="F:actin binding"/>
    <property type="evidence" value="ECO:0007669"/>
    <property type="project" value="UniProtKB-KW"/>
</dbReference>
<organism evidence="4 5">
    <name type="scientific">Phytophthora citrophthora</name>
    <dbReference type="NCBI Taxonomy" id="4793"/>
    <lineage>
        <taxon>Eukaryota</taxon>
        <taxon>Sar</taxon>
        <taxon>Stramenopiles</taxon>
        <taxon>Oomycota</taxon>
        <taxon>Peronosporomycetes</taxon>
        <taxon>Peronosporales</taxon>
        <taxon>Peronosporaceae</taxon>
        <taxon>Phytophthora</taxon>
    </lineage>
</organism>
<dbReference type="GO" id="GO:0015629">
    <property type="term" value="C:actin cytoskeleton"/>
    <property type="evidence" value="ECO:0007669"/>
    <property type="project" value="InterPro"/>
</dbReference>
<evidence type="ECO:0000256" key="2">
    <source>
        <dbReference type="ARBA" id="ARBA00023203"/>
    </source>
</evidence>
<gene>
    <name evidence="4" type="ORF">P3T76_015498</name>
</gene>
<dbReference type="Proteomes" id="UP001259832">
    <property type="component" value="Unassembled WGS sequence"/>
</dbReference>
<feature type="domain" description="ADF-H" evidence="3">
    <location>
        <begin position="50"/>
        <end position="188"/>
    </location>
</feature>
<dbReference type="PANTHER" id="PTHR11913">
    <property type="entry name" value="COFILIN-RELATED"/>
    <property type="match status" value="1"/>
</dbReference>
<dbReference type="PROSITE" id="PS51263">
    <property type="entry name" value="ADF_H"/>
    <property type="match status" value="1"/>
</dbReference>
<keyword evidence="2" id="KW-0009">Actin-binding</keyword>
<dbReference type="InterPro" id="IPR029006">
    <property type="entry name" value="ADF-H/Gelsolin-like_dom_sf"/>
</dbReference>
<proteinExistence type="inferred from homology"/>
<comment type="caution">
    <text evidence="4">The sequence shown here is derived from an EMBL/GenBank/DDBJ whole genome shotgun (WGS) entry which is preliminary data.</text>
</comment>
<accession>A0AAD9FZC2</accession>
<reference evidence="4" key="1">
    <citation type="submission" date="2023-08" db="EMBL/GenBank/DDBJ databases">
        <title>Reference Genome Resource for the Citrus Pathogen Phytophthora citrophthora.</title>
        <authorList>
            <person name="Moller H."/>
            <person name="Coetzee B."/>
            <person name="Rose L.J."/>
            <person name="Van Niekerk J.M."/>
        </authorList>
    </citation>
    <scope>NUCLEOTIDE SEQUENCE</scope>
    <source>
        <strain evidence="4">STE-U-9442</strain>
    </source>
</reference>
<dbReference type="InterPro" id="IPR002108">
    <property type="entry name" value="ADF-H"/>
</dbReference>
<comment type="similarity">
    <text evidence="1">Belongs to the actin-binding proteins ADF family.</text>
</comment>
<name>A0AAD9FZC2_9STRA</name>
<dbReference type="CDD" id="cd11286">
    <property type="entry name" value="ADF_cofilin_like"/>
    <property type="match status" value="1"/>
</dbReference>
<dbReference type="AlphaFoldDB" id="A0AAD9FZC2"/>
<dbReference type="GO" id="GO:0030042">
    <property type="term" value="P:actin filament depolymerization"/>
    <property type="evidence" value="ECO:0007669"/>
    <property type="project" value="InterPro"/>
</dbReference>
<evidence type="ECO:0000313" key="4">
    <source>
        <dbReference type="EMBL" id="KAK1929058.1"/>
    </source>
</evidence>
<evidence type="ECO:0000313" key="5">
    <source>
        <dbReference type="Proteomes" id="UP001259832"/>
    </source>
</evidence>